<keyword evidence="2" id="KW-0812">Transmembrane</keyword>
<name>A0A166URT4_9HYPO</name>
<accession>A0A166URT4</accession>
<evidence type="ECO:0000256" key="1">
    <source>
        <dbReference type="SAM" id="MobiDB-lite"/>
    </source>
</evidence>
<reference evidence="3 4" key="1">
    <citation type="journal article" date="2016" name="Genome Biol. Evol.">
        <title>Divergent and convergent evolution of fungal pathogenicity.</title>
        <authorList>
            <person name="Shang Y."/>
            <person name="Xiao G."/>
            <person name="Zheng P."/>
            <person name="Cen K."/>
            <person name="Zhan S."/>
            <person name="Wang C."/>
        </authorList>
    </citation>
    <scope>NUCLEOTIDE SEQUENCE [LARGE SCALE GENOMIC DNA]</scope>
    <source>
        <strain evidence="3 4">RCEF 2490</strain>
    </source>
</reference>
<proteinExistence type="predicted"/>
<dbReference type="EMBL" id="AZGY01000001">
    <property type="protein sequence ID" value="OAA32881.1"/>
    <property type="molecule type" value="Genomic_DNA"/>
</dbReference>
<feature type="compositionally biased region" description="Basic and acidic residues" evidence="1">
    <location>
        <begin position="358"/>
        <end position="367"/>
    </location>
</feature>
<evidence type="ECO:0000256" key="2">
    <source>
        <dbReference type="SAM" id="Phobius"/>
    </source>
</evidence>
<feature type="compositionally biased region" description="Low complexity" evidence="1">
    <location>
        <begin position="64"/>
        <end position="80"/>
    </location>
</feature>
<protein>
    <submittedName>
        <fullName evidence="3">Uncharacterized protein</fullName>
    </submittedName>
</protein>
<feature type="transmembrane region" description="Helical" evidence="2">
    <location>
        <begin position="6"/>
        <end position="26"/>
    </location>
</feature>
<feature type="compositionally biased region" description="Acidic residues" evidence="1">
    <location>
        <begin position="330"/>
        <end position="345"/>
    </location>
</feature>
<feature type="compositionally biased region" description="Basic and acidic residues" evidence="1">
    <location>
        <begin position="126"/>
        <end position="135"/>
    </location>
</feature>
<dbReference type="AlphaFoldDB" id="A0A166URT4"/>
<organism evidence="3 4">
    <name type="scientific">Moelleriella libera RCEF 2490</name>
    <dbReference type="NCBI Taxonomy" id="1081109"/>
    <lineage>
        <taxon>Eukaryota</taxon>
        <taxon>Fungi</taxon>
        <taxon>Dikarya</taxon>
        <taxon>Ascomycota</taxon>
        <taxon>Pezizomycotina</taxon>
        <taxon>Sordariomycetes</taxon>
        <taxon>Hypocreomycetidae</taxon>
        <taxon>Hypocreales</taxon>
        <taxon>Clavicipitaceae</taxon>
        <taxon>Moelleriella</taxon>
    </lineage>
</organism>
<feature type="compositionally biased region" description="Polar residues" evidence="1">
    <location>
        <begin position="266"/>
        <end position="276"/>
    </location>
</feature>
<dbReference type="OrthoDB" id="4207724at2759"/>
<evidence type="ECO:0000313" key="4">
    <source>
        <dbReference type="Proteomes" id="UP000078544"/>
    </source>
</evidence>
<dbReference type="Proteomes" id="UP000078544">
    <property type="component" value="Unassembled WGS sequence"/>
</dbReference>
<keyword evidence="2" id="KW-1133">Transmembrane helix</keyword>
<feature type="compositionally biased region" description="Polar residues" evidence="1">
    <location>
        <begin position="320"/>
        <end position="329"/>
    </location>
</feature>
<keyword evidence="4" id="KW-1185">Reference proteome</keyword>
<keyword evidence="2" id="KW-0472">Membrane</keyword>
<gene>
    <name evidence="3" type="ORF">AAL_00346</name>
</gene>
<comment type="caution">
    <text evidence="3">The sequence shown here is derived from an EMBL/GenBank/DDBJ whole genome shotgun (WGS) entry which is preliminary data.</text>
</comment>
<feature type="compositionally biased region" description="Basic and acidic residues" evidence="1">
    <location>
        <begin position="210"/>
        <end position="261"/>
    </location>
</feature>
<sequence>MSETNLSYLYTAGSYAAIIGVGYLIYSVSTRRGNRRAAANSSRTAGNTHNEPRKEDKKKKQRLASFASEAQEAAKAKASAVIPVEEAVPQSKPAPNTSLDDEVDNREFARQLAKVKEGKKFANRSEGAKQKEKSVKQSRANQIDSGLPKEKPSETAAEADDDQSAISSPETLHADVAGVSDMLEPTPAGPSVMRITDGDKVKEKKPKAAKAPEKTETKKQRQNKKKAEAAKEVREDAEKERKALEEKQRRTARIAEGRAAKDGSQFMATNGVNSWSKGAPNGTKETPAHEAESLHQPLDTLEHSNTPAAANIDQPAAVESKSTWMSSLPSEEEQMEMLKENDDDWSTVPSKSSKRGKKGTESGDEAPKQAAVQDKQALAAPQKAVRPAPAQNYGSFSALNTDDADEEKEEEWDV</sequence>
<feature type="compositionally biased region" description="Low complexity" evidence="1">
    <location>
        <begin position="36"/>
        <end position="48"/>
    </location>
</feature>
<feature type="region of interest" description="Disordered" evidence="1">
    <location>
        <begin position="36"/>
        <end position="104"/>
    </location>
</feature>
<feature type="region of interest" description="Disordered" evidence="1">
    <location>
        <begin position="116"/>
        <end position="414"/>
    </location>
</feature>
<feature type="compositionally biased region" description="Acidic residues" evidence="1">
    <location>
        <begin position="402"/>
        <end position="414"/>
    </location>
</feature>
<evidence type="ECO:0000313" key="3">
    <source>
        <dbReference type="EMBL" id="OAA32881.1"/>
    </source>
</evidence>